<protein>
    <recommendedName>
        <fullName evidence="4">EF-hand domain-containing protein</fullName>
    </recommendedName>
</protein>
<dbReference type="PROSITE" id="PS00018">
    <property type="entry name" value="EF_HAND_1"/>
    <property type="match status" value="2"/>
</dbReference>
<proteinExistence type="predicted"/>
<dbReference type="InterPro" id="IPR011992">
    <property type="entry name" value="EF-hand-dom_pair"/>
</dbReference>
<organism evidence="2 3">
    <name type="scientific">Stentor coeruleus</name>
    <dbReference type="NCBI Taxonomy" id="5963"/>
    <lineage>
        <taxon>Eukaryota</taxon>
        <taxon>Sar</taxon>
        <taxon>Alveolata</taxon>
        <taxon>Ciliophora</taxon>
        <taxon>Postciliodesmatophora</taxon>
        <taxon>Heterotrichea</taxon>
        <taxon>Heterotrichida</taxon>
        <taxon>Stentoridae</taxon>
        <taxon>Stentor</taxon>
    </lineage>
</organism>
<evidence type="ECO:0008006" key="4">
    <source>
        <dbReference type="Google" id="ProtNLM"/>
    </source>
</evidence>
<evidence type="ECO:0000313" key="3">
    <source>
        <dbReference type="Proteomes" id="UP000187209"/>
    </source>
</evidence>
<accession>A0A1R2BEW5</accession>
<sequence>MGNIVSGLVGREALISKSLIGLNLNQLRHFYSVIQNLLKSLTLTAEEFIEIFKCECFSIWDIDNNGLISPLEVMAGLAMLSNTSARDKFKLLFFMFDFNKEHEITICDLQVILHLSVLSICKIFGYFKDIGTHDITEITRGYDSNSKIDLPEMLEICLKNSNILYFLTICDILRTSNR</sequence>
<evidence type="ECO:0000256" key="1">
    <source>
        <dbReference type="ARBA" id="ARBA00022837"/>
    </source>
</evidence>
<dbReference type="AlphaFoldDB" id="A0A1R2BEW5"/>
<keyword evidence="1" id="KW-0106">Calcium</keyword>
<comment type="caution">
    <text evidence="2">The sequence shown here is derived from an EMBL/GenBank/DDBJ whole genome shotgun (WGS) entry which is preliminary data.</text>
</comment>
<evidence type="ECO:0000313" key="2">
    <source>
        <dbReference type="EMBL" id="OMJ75307.1"/>
    </source>
</evidence>
<dbReference type="EMBL" id="MPUH01000698">
    <property type="protein sequence ID" value="OMJ75307.1"/>
    <property type="molecule type" value="Genomic_DNA"/>
</dbReference>
<dbReference type="Gene3D" id="1.10.238.10">
    <property type="entry name" value="EF-hand"/>
    <property type="match status" value="1"/>
</dbReference>
<name>A0A1R2BEW5_9CILI</name>
<dbReference type="Proteomes" id="UP000187209">
    <property type="component" value="Unassembled WGS sequence"/>
</dbReference>
<dbReference type="InterPro" id="IPR018247">
    <property type="entry name" value="EF_Hand_1_Ca_BS"/>
</dbReference>
<dbReference type="SUPFAM" id="SSF47473">
    <property type="entry name" value="EF-hand"/>
    <property type="match status" value="1"/>
</dbReference>
<gene>
    <name evidence="2" type="ORF">SteCoe_25582</name>
</gene>
<reference evidence="2 3" key="1">
    <citation type="submission" date="2016-11" db="EMBL/GenBank/DDBJ databases">
        <title>The macronuclear genome of Stentor coeruleus: a giant cell with tiny introns.</title>
        <authorList>
            <person name="Slabodnick M."/>
            <person name="Ruby J.G."/>
            <person name="Reiff S.B."/>
            <person name="Swart E.C."/>
            <person name="Gosai S."/>
            <person name="Prabakaran S."/>
            <person name="Witkowska E."/>
            <person name="Larue G.E."/>
            <person name="Fisher S."/>
            <person name="Freeman R.M."/>
            <person name="Gunawardena J."/>
            <person name="Chu W."/>
            <person name="Stover N.A."/>
            <person name="Gregory B.D."/>
            <person name="Nowacki M."/>
            <person name="Derisi J."/>
            <person name="Roy S.W."/>
            <person name="Marshall W.F."/>
            <person name="Sood P."/>
        </authorList>
    </citation>
    <scope>NUCLEOTIDE SEQUENCE [LARGE SCALE GENOMIC DNA]</scope>
    <source>
        <strain evidence="2">WM001</strain>
    </source>
</reference>
<keyword evidence="3" id="KW-1185">Reference proteome</keyword>